<proteinExistence type="predicted"/>
<keyword evidence="6" id="KW-1185">Reference proteome</keyword>
<reference evidence="5 6" key="1">
    <citation type="submission" date="2020-07" db="EMBL/GenBank/DDBJ databases">
        <authorList>
            <person name="Feng X."/>
        </authorList>
    </citation>
    <scope>NUCLEOTIDE SEQUENCE [LARGE SCALE GENOMIC DNA]</scope>
    <source>
        <strain evidence="5 6">JCM14086</strain>
    </source>
</reference>
<feature type="domain" description="HTH lacI-type" evidence="4">
    <location>
        <begin position="16"/>
        <end position="71"/>
    </location>
</feature>
<dbReference type="Proteomes" id="UP000525652">
    <property type="component" value="Unassembled WGS sequence"/>
</dbReference>
<evidence type="ECO:0000256" key="2">
    <source>
        <dbReference type="ARBA" id="ARBA00023125"/>
    </source>
</evidence>
<evidence type="ECO:0000313" key="5">
    <source>
        <dbReference type="EMBL" id="MBC2603418.1"/>
    </source>
</evidence>
<dbReference type="Pfam" id="PF00356">
    <property type="entry name" value="LacI"/>
    <property type="match status" value="1"/>
</dbReference>
<dbReference type="Gene3D" id="1.10.260.40">
    <property type="entry name" value="lambda repressor-like DNA-binding domains"/>
    <property type="match status" value="1"/>
</dbReference>
<protein>
    <submittedName>
        <fullName evidence="5">LacI family DNA-binding transcriptional regulator</fullName>
    </submittedName>
</protein>
<dbReference type="GO" id="GO:0003700">
    <property type="term" value="F:DNA-binding transcription factor activity"/>
    <property type="evidence" value="ECO:0007669"/>
    <property type="project" value="TreeGrafter"/>
</dbReference>
<evidence type="ECO:0000256" key="3">
    <source>
        <dbReference type="ARBA" id="ARBA00023163"/>
    </source>
</evidence>
<dbReference type="SUPFAM" id="SSF53822">
    <property type="entry name" value="Periplasmic binding protein-like I"/>
    <property type="match status" value="1"/>
</dbReference>
<name>A0A7X1B2K1_9BACT</name>
<dbReference type="GO" id="GO:0000976">
    <property type="term" value="F:transcription cis-regulatory region binding"/>
    <property type="evidence" value="ECO:0007669"/>
    <property type="project" value="TreeGrafter"/>
</dbReference>
<dbReference type="EMBL" id="JACHVA010000126">
    <property type="protein sequence ID" value="MBC2603418.1"/>
    <property type="molecule type" value="Genomic_DNA"/>
</dbReference>
<keyword evidence="2 5" id="KW-0238">DNA-binding</keyword>
<dbReference type="InterPro" id="IPR000843">
    <property type="entry name" value="HTH_LacI"/>
</dbReference>
<dbReference type="SMART" id="SM00354">
    <property type="entry name" value="HTH_LACI"/>
    <property type="match status" value="1"/>
</dbReference>
<dbReference type="PANTHER" id="PTHR30146:SF109">
    <property type="entry name" value="HTH-TYPE TRANSCRIPTIONAL REGULATOR GALS"/>
    <property type="match status" value="1"/>
</dbReference>
<evidence type="ECO:0000259" key="4">
    <source>
        <dbReference type="PROSITE" id="PS50932"/>
    </source>
</evidence>
<comment type="caution">
    <text evidence="5">The sequence shown here is derived from an EMBL/GenBank/DDBJ whole genome shotgun (WGS) entry which is preliminary data.</text>
</comment>
<dbReference type="CDD" id="cd01392">
    <property type="entry name" value="HTH_LacI"/>
    <property type="match status" value="1"/>
</dbReference>
<gene>
    <name evidence="5" type="ORF">H5P30_16665</name>
</gene>
<dbReference type="Pfam" id="PF13377">
    <property type="entry name" value="Peripla_BP_3"/>
    <property type="match status" value="1"/>
</dbReference>
<dbReference type="AlphaFoldDB" id="A0A7X1B2K1"/>
<dbReference type="InterPro" id="IPR010982">
    <property type="entry name" value="Lambda_DNA-bd_dom_sf"/>
</dbReference>
<dbReference type="InterPro" id="IPR028082">
    <property type="entry name" value="Peripla_BP_I"/>
</dbReference>
<evidence type="ECO:0000256" key="1">
    <source>
        <dbReference type="ARBA" id="ARBA00023015"/>
    </source>
</evidence>
<dbReference type="Gene3D" id="3.40.50.2300">
    <property type="match status" value="1"/>
</dbReference>
<keyword evidence="1" id="KW-0805">Transcription regulation</keyword>
<evidence type="ECO:0000313" key="6">
    <source>
        <dbReference type="Proteomes" id="UP000525652"/>
    </source>
</evidence>
<dbReference type="PANTHER" id="PTHR30146">
    <property type="entry name" value="LACI-RELATED TRANSCRIPTIONAL REPRESSOR"/>
    <property type="match status" value="1"/>
</dbReference>
<keyword evidence="3" id="KW-0804">Transcription</keyword>
<dbReference type="PROSITE" id="PS50932">
    <property type="entry name" value="HTH_LACI_2"/>
    <property type="match status" value="1"/>
</dbReference>
<dbReference type="SUPFAM" id="SSF47413">
    <property type="entry name" value="lambda repressor-like DNA-binding domains"/>
    <property type="match status" value="1"/>
</dbReference>
<organism evidence="5 6">
    <name type="scientific">Puniceicoccus vermicola</name>
    <dbReference type="NCBI Taxonomy" id="388746"/>
    <lineage>
        <taxon>Bacteria</taxon>
        <taxon>Pseudomonadati</taxon>
        <taxon>Verrucomicrobiota</taxon>
        <taxon>Opitutia</taxon>
        <taxon>Puniceicoccales</taxon>
        <taxon>Puniceicoccaceae</taxon>
        <taxon>Puniceicoccus</taxon>
    </lineage>
</organism>
<sequence>MLVFMPQSLEKKSTRVTMSQIADLAGVSKTSVSFVLNRKGAVGEEATARILAAAKELGYAKPTRASSDLVKPDPGGSSAKPHWNQTIALIWVNTTEAWRHSHLSHLLIHSIGRRFEEFESRLKTIFYNESEGDAFPDLSEVGALFVAGSPNAGFWEKLPADLPRLNLLCKPFSTNCSFLDIDSLHTGYELTQHLLDKGHRRIGFVSNSRSHRIFNLRYLGYYRALDELEIAPLPDWVVRLSQPSGPVQETTRPARDIEPGVERMLALPPEDRPTAIVAANDWNAAAVYQFANRIGLRIPEDLSVVGCDNDPGICDFLIPPLTTFAIPYTEMAHDAVDWMCSLMKGQPLHSQPGLMQFRGKLIERSSVRRMDGEDKD</sequence>
<accession>A0A7X1B2K1</accession>
<dbReference type="InterPro" id="IPR046335">
    <property type="entry name" value="LacI/GalR-like_sensor"/>
</dbReference>